<keyword evidence="1" id="KW-1133">Transmembrane helix</keyword>
<feature type="transmembrane region" description="Helical" evidence="1">
    <location>
        <begin position="177"/>
        <end position="196"/>
    </location>
</feature>
<accession>A0A6N2YYV6</accession>
<protein>
    <submittedName>
        <fullName evidence="2">Uncharacterized protein</fullName>
    </submittedName>
</protein>
<dbReference type="EMBL" id="CACRUA010000005">
    <property type="protein sequence ID" value="VYT72081.1"/>
    <property type="molecule type" value="Genomic_DNA"/>
</dbReference>
<keyword evidence="1" id="KW-0812">Transmembrane</keyword>
<dbReference type="AlphaFoldDB" id="A0A6N2YYV6"/>
<keyword evidence="1" id="KW-0472">Membrane</keyword>
<gene>
    <name evidence="2" type="ORF">CSLFYP84_00412</name>
</gene>
<proteinExistence type="predicted"/>
<evidence type="ECO:0000313" key="2">
    <source>
        <dbReference type="EMBL" id="VYT72081.1"/>
    </source>
</evidence>
<evidence type="ECO:0000256" key="1">
    <source>
        <dbReference type="SAM" id="Phobius"/>
    </source>
</evidence>
<organism evidence="2">
    <name type="scientific">Clostridium symbiosum</name>
    <name type="common">Bacteroides symbiosus</name>
    <dbReference type="NCBI Taxonomy" id="1512"/>
    <lineage>
        <taxon>Bacteria</taxon>
        <taxon>Bacillati</taxon>
        <taxon>Bacillota</taxon>
        <taxon>Clostridia</taxon>
        <taxon>Lachnospirales</taxon>
        <taxon>Lachnospiraceae</taxon>
        <taxon>Otoolea</taxon>
    </lineage>
</organism>
<sequence>MPKSIFSRQDMVHLIVSKYSFRPRRIGDGQYGARRAVFILSCPAVLRRLIDFPSIAVIGIDLCVPKRIHHGEHTVHPVIIIAPDVSFRVLHLRDNRPVVGKFRRLAVCVRDGHQTAQLIIGIAPGIPLPACPRQEIAFFIVCKDRSVPLKVFCGQRQIHRIISILRPCSVRSCDSQYISVCVIGIGGCIALLVCLLGDAAVTVGLRTCCSVRIRDFRGSVTAVILIAGHKTAVVGQYRRSV</sequence>
<name>A0A6N2YYV6_CLOSY</name>
<reference evidence="2" key="1">
    <citation type="submission" date="2019-11" db="EMBL/GenBank/DDBJ databases">
        <authorList>
            <person name="Feng L."/>
        </authorList>
    </citation>
    <scope>NUCLEOTIDE SEQUENCE</scope>
    <source>
        <strain evidence="2">CsymbiosumLFYP84</strain>
    </source>
</reference>